<evidence type="ECO:0000256" key="1">
    <source>
        <dbReference type="ARBA" id="ARBA00023015"/>
    </source>
</evidence>
<dbReference type="Pfam" id="PF01614">
    <property type="entry name" value="IclR_C"/>
    <property type="match status" value="1"/>
</dbReference>
<dbReference type="Pfam" id="PF09339">
    <property type="entry name" value="HTH_IclR"/>
    <property type="match status" value="1"/>
</dbReference>
<feature type="domain" description="HTH iclR-type" evidence="4">
    <location>
        <begin position="9"/>
        <end position="68"/>
    </location>
</feature>
<evidence type="ECO:0000256" key="3">
    <source>
        <dbReference type="ARBA" id="ARBA00023163"/>
    </source>
</evidence>
<dbReference type="GO" id="GO:0003677">
    <property type="term" value="F:DNA binding"/>
    <property type="evidence" value="ECO:0007669"/>
    <property type="project" value="UniProtKB-KW"/>
</dbReference>
<keyword evidence="2" id="KW-0238">DNA-binding</keyword>
<reference evidence="6 7" key="1">
    <citation type="journal article" date="2019" name="Int. J. Syst. Evol. Microbiol.">
        <title>The Global Catalogue of Microorganisms (GCM) 10K type strain sequencing project: providing services to taxonomists for standard genome sequencing and annotation.</title>
        <authorList>
            <consortium name="The Broad Institute Genomics Platform"/>
            <consortium name="The Broad Institute Genome Sequencing Center for Infectious Disease"/>
            <person name="Wu L."/>
            <person name="Ma J."/>
        </authorList>
    </citation>
    <scope>NUCLEOTIDE SEQUENCE [LARGE SCALE GENOMIC DNA]</scope>
    <source>
        <strain evidence="6 7">CGMCC 1.12121</strain>
    </source>
</reference>
<dbReference type="InterPro" id="IPR036388">
    <property type="entry name" value="WH-like_DNA-bd_sf"/>
</dbReference>
<name>A0ABD6CRS0_9EURY</name>
<evidence type="ECO:0000313" key="6">
    <source>
        <dbReference type="EMBL" id="MFD1600124.1"/>
    </source>
</evidence>
<dbReference type="Gene3D" id="1.10.10.10">
    <property type="entry name" value="Winged helix-like DNA-binding domain superfamily/Winged helix DNA-binding domain"/>
    <property type="match status" value="1"/>
</dbReference>
<keyword evidence="3" id="KW-0804">Transcription</keyword>
<keyword evidence="1" id="KW-0805">Transcription regulation</keyword>
<dbReference type="PANTHER" id="PTHR30136:SF35">
    <property type="entry name" value="HTH-TYPE TRANSCRIPTIONAL REGULATOR RV1719"/>
    <property type="match status" value="1"/>
</dbReference>
<organism evidence="6 7">
    <name type="scientific">Halobellus rarus</name>
    <dbReference type="NCBI Taxonomy" id="1126237"/>
    <lineage>
        <taxon>Archaea</taxon>
        <taxon>Methanobacteriati</taxon>
        <taxon>Methanobacteriota</taxon>
        <taxon>Stenosarchaea group</taxon>
        <taxon>Halobacteria</taxon>
        <taxon>Halobacteriales</taxon>
        <taxon>Haloferacaceae</taxon>
        <taxon>Halobellus</taxon>
    </lineage>
</organism>
<proteinExistence type="predicted"/>
<evidence type="ECO:0000259" key="4">
    <source>
        <dbReference type="PROSITE" id="PS51077"/>
    </source>
</evidence>
<dbReference type="CDD" id="cd00090">
    <property type="entry name" value="HTH_ARSR"/>
    <property type="match status" value="1"/>
</dbReference>
<dbReference type="PANTHER" id="PTHR30136">
    <property type="entry name" value="HELIX-TURN-HELIX TRANSCRIPTIONAL REGULATOR, ICLR FAMILY"/>
    <property type="match status" value="1"/>
</dbReference>
<keyword evidence="7" id="KW-1185">Reference proteome</keyword>
<dbReference type="AlphaFoldDB" id="A0ABD6CRS0"/>
<protein>
    <submittedName>
        <fullName evidence="6">IclR family transcriptional regulator</fullName>
    </submittedName>
</protein>
<dbReference type="Proteomes" id="UP001597085">
    <property type="component" value="Unassembled WGS sequence"/>
</dbReference>
<dbReference type="PROSITE" id="PS51078">
    <property type="entry name" value="ICLR_ED"/>
    <property type="match status" value="1"/>
</dbReference>
<dbReference type="InterPro" id="IPR029016">
    <property type="entry name" value="GAF-like_dom_sf"/>
</dbReference>
<dbReference type="SUPFAM" id="SSF55781">
    <property type="entry name" value="GAF domain-like"/>
    <property type="match status" value="1"/>
</dbReference>
<evidence type="ECO:0000256" key="2">
    <source>
        <dbReference type="ARBA" id="ARBA00023125"/>
    </source>
</evidence>
<dbReference type="PROSITE" id="PS51077">
    <property type="entry name" value="HTH_ICLR"/>
    <property type="match status" value="1"/>
</dbReference>
<dbReference type="InterPro" id="IPR005471">
    <property type="entry name" value="Tscrpt_reg_IclR_N"/>
</dbReference>
<feature type="domain" description="IclR-ED" evidence="5">
    <location>
        <begin position="69"/>
        <end position="253"/>
    </location>
</feature>
<dbReference type="RefSeq" id="WP_256421176.1">
    <property type="nucleotide sequence ID" value="NZ_JANHDI010000006.1"/>
</dbReference>
<dbReference type="EMBL" id="JBHUDK010000012">
    <property type="protein sequence ID" value="MFD1600124.1"/>
    <property type="molecule type" value="Genomic_DNA"/>
</dbReference>
<evidence type="ECO:0000259" key="5">
    <source>
        <dbReference type="PROSITE" id="PS51078"/>
    </source>
</evidence>
<dbReference type="InterPro" id="IPR014757">
    <property type="entry name" value="Tscrpt_reg_IclR_C"/>
</dbReference>
<sequence>MREPTGDTIKSDETLLEILEALHSLDESTLTAIADEVDVSKSTVHRHLETLRARRFVSKGDEEYRLGLEFLRFGGAARERYPFHRQSKSIVQQVADQTGEFVGFLVEEQGVGTFIYCEMGTEGVPSEAKVGQNLLLHQSASGKAILAHLPAERRSRILDQYGLPPRTDETLTDRATLLDDLDEIRERGYAFAHEEYTDGLRAVAAPAFDADGTVIGSLVVAGPIHRMRGERFETDLPELVTGAVKEFQLTISYA</sequence>
<dbReference type="InterPro" id="IPR050707">
    <property type="entry name" value="HTH_MetabolicPath_Reg"/>
</dbReference>
<dbReference type="InterPro" id="IPR011991">
    <property type="entry name" value="ArsR-like_HTH"/>
</dbReference>
<dbReference type="Gene3D" id="3.30.450.40">
    <property type="match status" value="1"/>
</dbReference>
<dbReference type="SUPFAM" id="SSF46785">
    <property type="entry name" value="Winged helix' DNA-binding domain"/>
    <property type="match status" value="1"/>
</dbReference>
<dbReference type="GO" id="GO:0006355">
    <property type="term" value="P:regulation of DNA-templated transcription"/>
    <property type="evidence" value="ECO:0007669"/>
    <property type="project" value="UniProtKB-ARBA"/>
</dbReference>
<comment type="caution">
    <text evidence="6">The sequence shown here is derived from an EMBL/GenBank/DDBJ whole genome shotgun (WGS) entry which is preliminary data.</text>
</comment>
<gene>
    <name evidence="6" type="ORF">ACFSBX_14260</name>
</gene>
<dbReference type="InterPro" id="IPR036390">
    <property type="entry name" value="WH_DNA-bd_sf"/>
</dbReference>
<dbReference type="SMART" id="SM00346">
    <property type="entry name" value="HTH_ICLR"/>
    <property type="match status" value="1"/>
</dbReference>
<evidence type="ECO:0000313" key="7">
    <source>
        <dbReference type="Proteomes" id="UP001597085"/>
    </source>
</evidence>
<accession>A0ABD6CRS0</accession>